<evidence type="ECO:0000313" key="7">
    <source>
        <dbReference type="Proteomes" id="UP001385499"/>
    </source>
</evidence>
<evidence type="ECO:0000256" key="1">
    <source>
        <dbReference type="ARBA" id="ARBA00009437"/>
    </source>
</evidence>
<name>A0ABU8TNG9_9HYPH</name>
<keyword evidence="2" id="KW-0805">Transcription regulation</keyword>
<dbReference type="Proteomes" id="UP001385499">
    <property type="component" value="Unassembled WGS sequence"/>
</dbReference>
<dbReference type="PROSITE" id="PS50931">
    <property type="entry name" value="HTH_LYSR"/>
    <property type="match status" value="1"/>
</dbReference>
<dbReference type="Pfam" id="PF00126">
    <property type="entry name" value="HTH_1"/>
    <property type="match status" value="1"/>
</dbReference>
<dbReference type="Gene3D" id="1.10.10.10">
    <property type="entry name" value="Winged helix-like DNA-binding domain superfamily/Winged helix DNA-binding domain"/>
    <property type="match status" value="1"/>
</dbReference>
<comment type="similarity">
    <text evidence="1">Belongs to the LysR transcriptional regulatory family.</text>
</comment>
<evidence type="ECO:0000256" key="3">
    <source>
        <dbReference type="ARBA" id="ARBA00023125"/>
    </source>
</evidence>
<dbReference type="PANTHER" id="PTHR30419">
    <property type="entry name" value="HTH-TYPE TRANSCRIPTIONAL REGULATOR YBHD"/>
    <property type="match status" value="1"/>
</dbReference>
<evidence type="ECO:0000259" key="5">
    <source>
        <dbReference type="PROSITE" id="PS50931"/>
    </source>
</evidence>
<keyword evidence="7" id="KW-1185">Reference proteome</keyword>
<feature type="domain" description="HTH lysR-type" evidence="5">
    <location>
        <begin position="1"/>
        <end position="58"/>
    </location>
</feature>
<dbReference type="PANTHER" id="PTHR30419:SF8">
    <property type="entry name" value="NITROGEN ASSIMILATION TRANSCRIPTIONAL ACTIVATOR-RELATED"/>
    <property type="match status" value="1"/>
</dbReference>
<protein>
    <submittedName>
        <fullName evidence="6">LysR family transcriptional regulator</fullName>
    </submittedName>
</protein>
<keyword evidence="3" id="KW-0238">DNA-binding</keyword>
<dbReference type="SUPFAM" id="SSF46785">
    <property type="entry name" value="Winged helix' DNA-binding domain"/>
    <property type="match status" value="1"/>
</dbReference>
<accession>A0ABU8TNG9</accession>
<comment type="caution">
    <text evidence="6">The sequence shown here is derived from an EMBL/GenBank/DDBJ whole genome shotgun (WGS) entry which is preliminary data.</text>
</comment>
<keyword evidence="4" id="KW-0804">Transcription</keyword>
<dbReference type="SUPFAM" id="SSF53850">
    <property type="entry name" value="Periplasmic binding protein-like II"/>
    <property type="match status" value="1"/>
</dbReference>
<proteinExistence type="inferred from homology"/>
<dbReference type="InterPro" id="IPR036390">
    <property type="entry name" value="WH_DNA-bd_sf"/>
</dbReference>
<dbReference type="InterPro" id="IPR000847">
    <property type="entry name" value="LysR_HTH_N"/>
</dbReference>
<gene>
    <name evidence="6" type="ORF">V6575_16620</name>
</gene>
<dbReference type="Gene3D" id="3.40.190.290">
    <property type="match status" value="1"/>
</dbReference>
<dbReference type="InterPro" id="IPR050950">
    <property type="entry name" value="HTH-type_LysR_regulators"/>
</dbReference>
<evidence type="ECO:0000256" key="2">
    <source>
        <dbReference type="ARBA" id="ARBA00023015"/>
    </source>
</evidence>
<dbReference type="InterPro" id="IPR036388">
    <property type="entry name" value="WH-like_DNA-bd_sf"/>
</dbReference>
<evidence type="ECO:0000313" key="6">
    <source>
        <dbReference type="EMBL" id="MEJ8475719.1"/>
    </source>
</evidence>
<dbReference type="InterPro" id="IPR005119">
    <property type="entry name" value="LysR_subst-bd"/>
</dbReference>
<dbReference type="EMBL" id="JBAKIA010000012">
    <property type="protein sequence ID" value="MEJ8475719.1"/>
    <property type="molecule type" value="Genomic_DNA"/>
</dbReference>
<sequence length="303" mass="32661">MQIQAITYFNELVKCRSIREAAKNLGVTPTAIGRQLDNLEYHFGVVLVERGAKGIELTAAGEVVAERLLSASRAFGQARQAIDDLRGLRTGEVSVYVNGAASGSVLSAPLAEFSIKYPSVKLRISETSAQAALDAVAQGEADMALTMFSPSDARIKSRCQVPLPYCAIFSPDHPAASAKEIGLDLLSQYPLTLPDTSYSLRMALDERMRLAGKAPLEATFTTPSMTVQKEVARLGATILILPEVSVRQDIELNRLIVRPLAADARVDTFLKLGLAKDLSLSFAADKFAHHLELSLLSQFQGGS</sequence>
<dbReference type="Pfam" id="PF03466">
    <property type="entry name" value="LysR_substrate"/>
    <property type="match status" value="1"/>
</dbReference>
<reference evidence="6 7" key="1">
    <citation type="submission" date="2024-02" db="EMBL/GenBank/DDBJ databases">
        <title>Roseibium algae sp. nov., isolated from marine alga (Grateloupia sp.), showing potential in myo-inositol conversion.</title>
        <authorList>
            <person name="Wang Y."/>
        </authorList>
    </citation>
    <scope>NUCLEOTIDE SEQUENCE [LARGE SCALE GENOMIC DNA]</scope>
    <source>
        <strain evidence="6 7">H3510</strain>
    </source>
</reference>
<organism evidence="6 7">
    <name type="scientific">Roseibium algae</name>
    <dbReference type="NCBI Taxonomy" id="3123038"/>
    <lineage>
        <taxon>Bacteria</taxon>
        <taxon>Pseudomonadati</taxon>
        <taxon>Pseudomonadota</taxon>
        <taxon>Alphaproteobacteria</taxon>
        <taxon>Hyphomicrobiales</taxon>
        <taxon>Stappiaceae</taxon>
        <taxon>Roseibium</taxon>
    </lineage>
</organism>
<dbReference type="RefSeq" id="WP_340275926.1">
    <property type="nucleotide sequence ID" value="NZ_JBAKIA010000012.1"/>
</dbReference>
<evidence type="ECO:0000256" key="4">
    <source>
        <dbReference type="ARBA" id="ARBA00023163"/>
    </source>
</evidence>